<dbReference type="PROSITE" id="PS50931">
    <property type="entry name" value="HTH_LYSR"/>
    <property type="match status" value="1"/>
</dbReference>
<dbReference type="PANTHER" id="PTHR30126">
    <property type="entry name" value="HTH-TYPE TRANSCRIPTIONAL REGULATOR"/>
    <property type="match status" value="1"/>
</dbReference>
<dbReference type="SUPFAM" id="SSF53850">
    <property type="entry name" value="Periplasmic binding protein-like II"/>
    <property type="match status" value="1"/>
</dbReference>
<evidence type="ECO:0000313" key="6">
    <source>
        <dbReference type="EMBL" id="GJD42570.1"/>
    </source>
</evidence>
<gene>
    <name evidence="6" type="primary">gltR_2</name>
    <name evidence="6" type="ORF">AFCDBAGC_0408</name>
</gene>
<reference evidence="6 7" key="1">
    <citation type="journal article" date="2021" name="Front. Microbiol.">
        <title>Comprehensive Comparative Genomics and Phenotyping of Methylobacterium Species.</title>
        <authorList>
            <person name="Alessa O."/>
            <person name="Ogura Y."/>
            <person name="Fujitani Y."/>
            <person name="Takami H."/>
            <person name="Hayashi T."/>
            <person name="Sahin N."/>
            <person name="Tani A."/>
        </authorList>
    </citation>
    <scope>NUCLEOTIDE SEQUENCE [LARGE SCALE GENOMIC DNA]</scope>
    <source>
        <strain evidence="6 7">DSM 23679</strain>
    </source>
</reference>
<accession>A0ABQ4QBH4</accession>
<dbReference type="InterPro" id="IPR000847">
    <property type="entry name" value="LysR_HTH_N"/>
</dbReference>
<evidence type="ECO:0000256" key="4">
    <source>
        <dbReference type="ARBA" id="ARBA00023163"/>
    </source>
</evidence>
<dbReference type="Gene3D" id="1.10.10.10">
    <property type="entry name" value="Winged helix-like DNA-binding domain superfamily/Winged helix DNA-binding domain"/>
    <property type="match status" value="1"/>
</dbReference>
<organism evidence="6 7">
    <name type="scientific">Methylobacterium cerastii</name>
    <dbReference type="NCBI Taxonomy" id="932741"/>
    <lineage>
        <taxon>Bacteria</taxon>
        <taxon>Pseudomonadati</taxon>
        <taxon>Pseudomonadota</taxon>
        <taxon>Alphaproteobacteria</taxon>
        <taxon>Hyphomicrobiales</taxon>
        <taxon>Methylobacteriaceae</taxon>
        <taxon>Methylobacterium</taxon>
    </lineage>
</organism>
<sequence length="313" mass="33942">MNSADLMFFAAVAEAGGIGRAAVVLNTVQSNVTGRIRALEQALHTPLFYRGTRGVTLTRAGERLLPYATQVARLLADAEQAVLSDETPRGTLRLGSMETTAALRLPRLLTAYTGKYPEVDIELELGPTKALIGAVLDRRIEAAFVSGPISQDDLTTVPVFEEELVLVAGTKLRSHDEVVAMLASKQEARVLVFKTGCSYRLRLESFLGAQGLVHVRRMEFGTLDGIIGCVEAGMGISLLPRVVAEPMQRNGRVSIHSLPDGAGFTQTLIVHRRDSLLTAAFERFLDCTYESFDLLPKDAFELATARNGLQAAE</sequence>
<comment type="caution">
    <text evidence="6">The sequence shown here is derived from an EMBL/GenBank/DDBJ whole genome shotgun (WGS) entry which is preliminary data.</text>
</comment>
<keyword evidence="4" id="KW-0804">Transcription</keyword>
<dbReference type="Pfam" id="PF03466">
    <property type="entry name" value="LysR_substrate"/>
    <property type="match status" value="1"/>
</dbReference>
<evidence type="ECO:0000256" key="1">
    <source>
        <dbReference type="ARBA" id="ARBA00009437"/>
    </source>
</evidence>
<comment type="similarity">
    <text evidence="1">Belongs to the LysR transcriptional regulatory family.</text>
</comment>
<keyword evidence="7" id="KW-1185">Reference proteome</keyword>
<dbReference type="PANTHER" id="PTHR30126:SF40">
    <property type="entry name" value="HTH-TYPE TRANSCRIPTIONAL REGULATOR GLTR"/>
    <property type="match status" value="1"/>
</dbReference>
<dbReference type="RefSeq" id="WP_238270434.1">
    <property type="nucleotide sequence ID" value="NZ_BPQG01000005.1"/>
</dbReference>
<dbReference type="InterPro" id="IPR005119">
    <property type="entry name" value="LysR_subst-bd"/>
</dbReference>
<protein>
    <submittedName>
        <fullName evidence="6">HTH-type transcriptional regulator GltR</fullName>
    </submittedName>
</protein>
<dbReference type="SUPFAM" id="SSF46785">
    <property type="entry name" value="Winged helix' DNA-binding domain"/>
    <property type="match status" value="1"/>
</dbReference>
<dbReference type="InterPro" id="IPR036388">
    <property type="entry name" value="WH-like_DNA-bd_sf"/>
</dbReference>
<dbReference type="Gene3D" id="3.40.190.290">
    <property type="match status" value="1"/>
</dbReference>
<dbReference type="Proteomes" id="UP001055117">
    <property type="component" value="Unassembled WGS sequence"/>
</dbReference>
<dbReference type="EMBL" id="BPQG01000005">
    <property type="protein sequence ID" value="GJD42570.1"/>
    <property type="molecule type" value="Genomic_DNA"/>
</dbReference>
<dbReference type="InterPro" id="IPR036390">
    <property type="entry name" value="WH_DNA-bd_sf"/>
</dbReference>
<evidence type="ECO:0000313" key="7">
    <source>
        <dbReference type="Proteomes" id="UP001055117"/>
    </source>
</evidence>
<proteinExistence type="inferred from homology"/>
<keyword evidence="3" id="KW-0238">DNA-binding</keyword>
<evidence type="ECO:0000256" key="3">
    <source>
        <dbReference type="ARBA" id="ARBA00023125"/>
    </source>
</evidence>
<evidence type="ECO:0000259" key="5">
    <source>
        <dbReference type="PROSITE" id="PS50931"/>
    </source>
</evidence>
<name>A0ABQ4QBH4_9HYPH</name>
<dbReference type="CDD" id="cd08442">
    <property type="entry name" value="PBP2_YofA_SoxR_like"/>
    <property type="match status" value="1"/>
</dbReference>
<dbReference type="Pfam" id="PF00126">
    <property type="entry name" value="HTH_1"/>
    <property type="match status" value="1"/>
</dbReference>
<feature type="domain" description="HTH lysR-type" evidence="5">
    <location>
        <begin position="1"/>
        <end position="58"/>
    </location>
</feature>
<keyword evidence="2" id="KW-0805">Transcription regulation</keyword>
<evidence type="ECO:0000256" key="2">
    <source>
        <dbReference type="ARBA" id="ARBA00023015"/>
    </source>
</evidence>